<evidence type="ECO:0000313" key="1">
    <source>
        <dbReference type="EMBL" id="MBB5746577.1"/>
    </source>
</evidence>
<dbReference type="RefSeq" id="WP_183213528.1">
    <property type="nucleotide sequence ID" value="NZ_JACHOR010000003.1"/>
</dbReference>
<dbReference type="EMBL" id="JACHOR010000003">
    <property type="protein sequence ID" value="MBB5746577.1"/>
    <property type="molecule type" value="Genomic_DNA"/>
</dbReference>
<sequence>MLINSRLVTIDSSHWINLTKAARSASSAMREKAYAFPQRLLDRGYLLTLSWHHLEELLSIEDDAIAEARLAFIADLPHVAWIRSLDPAQALGSILDIVAAEVQAIAAGAATLSDVRDCAKTTLIRYGSGLDALEPGLWVWRALRPEFIRRNHAARRLTAIAPAKFTDGAATMADLLEGRMRSPEDSRSMLAAMAKALGQEISDKGDLRIQDPQGVADEFFEEVADMAPWRASSVWDFIVQTSAMRGLDADEIKPDMTIDQIGEICVFRSTLRTVAEKLDRPWDDFRRSIRMEQCPHWVIEDSLARHRQQELRREGGDLNDGYLAVLAAYVDRLYVDKRKAENFRRANAKVAALKPLIGGVRKAANYFDIPDQLDAD</sequence>
<dbReference type="AlphaFoldDB" id="A0A7W9FEP8"/>
<gene>
    <name evidence="1" type="ORF">GGR13_002181</name>
</gene>
<proteinExistence type="predicted"/>
<reference evidence="1 2" key="1">
    <citation type="submission" date="2020-08" db="EMBL/GenBank/DDBJ databases">
        <title>Genomic Encyclopedia of Type Strains, Phase IV (KMG-IV): sequencing the most valuable type-strain genomes for metagenomic binning, comparative biology and taxonomic classification.</title>
        <authorList>
            <person name="Goeker M."/>
        </authorList>
    </citation>
    <scope>NUCLEOTIDE SEQUENCE [LARGE SCALE GENOMIC DNA]</scope>
    <source>
        <strain evidence="1 2">DSM 4737</strain>
    </source>
</reference>
<dbReference type="Proteomes" id="UP000545037">
    <property type="component" value="Unassembled WGS sequence"/>
</dbReference>
<organism evidence="1 2">
    <name type="scientific">Brevundimonas variabilis</name>
    <dbReference type="NCBI Taxonomy" id="74312"/>
    <lineage>
        <taxon>Bacteria</taxon>
        <taxon>Pseudomonadati</taxon>
        <taxon>Pseudomonadota</taxon>
        <taxon>Alphaproteobacteria</taxon>
        <taxon>Caulobacterales</taxon>
        <taxon>Caulobacteraceae</taxon>
        <taxon>Brevundimonas</taxon>
    </lineage>
</organism>
<evidence type="ECO:0000313" key="2">
    <source>
        <dbReference type="Proteomes" id="UP000545037"/>
    </source>
</evidence>
<accession>A0A7W9FEP8</accession>
<comment type="caution">
    <text evidence="1">The sequence shown here is derived from an EMBL/GenBank/DDBJ whole genome shotgun (WGS) entry which is preliminary data.</text>
</comment>
<name>A0A7W9FEP8_9CAUL</name>
<keyword evidence="2" id="KW-1185">Reference proteome</keyword>
<protein>
    <submittedName>
        <fullName evidence="1">Uncharacterized protein</fullName>
    </submittedName>
</protein>